<dbReference type="InParanoid" id="K3XCA9"/>
<dbReference type="Proteomes" id="UP000019132">
    <property type="component" value="Unassembled WGS sequence"/>
</dbReference>
<reference evidence="3" key="1">
    <citation type="journal article" date="2010" name="Genome Biol.">
        <title>Genome sequence of the necrotrophic plant pathogen Pythium ultimum reveals original pathogenicity mechanisms and effector repertoire.</title>
        <authorList>
            <person name="Levesque C.A."/>
            <person name="Brouwer H."/>
            <person name="Cano L."/>
            <person name="Hamilton J.P."/>
            <person name="Holt C."/>
            <person name="Huitema E."/>
            <person name="Raffaele S."/>
            <person name="Robideau G.P."/>
            <person name="Thines M."/>
            <person name="Win J."/>
            <person name="Zerillo M.M."/>
            <person name="Beakes G.W."/>
            <person name="Boore J.L."/>
            <person name="Busam D."/>
            <person name="Dumas B."/>
            <person name="Ferriera S."/>
            <person name="Fuerstenberg S.I."/>
            <person name="Gachon C.M."/>
            <person name="Gaulin E."/>
            <person name="Govers F."/>
            <person name="Grenville-Briggs L."/>
            <person name="Horner N."/>
            <person name="Hostetler J."/>
            <person name="Jiang R.H."/>
            <person name="Johnson J."/>
            <person name="Krajaejun T."/>
            <person name="Lin H."/>
            <person name="Meijer H.J."/>
            <person name="Moore B."/>
            <person name="Morris P."/>
            <person name="Phuntmart V."/>
            <person name="Puiu D."/>
            <person name="Shetty J."/>
            <person name="Stajich J.E."/>
            <person name="Tripathy S."/>
            <person name="Wawra S."/>
            <person name="van West P."/>
            <person name="Whitty B.R."/>
            <person name="Coutinho P.M."/>
            <person name="Henrissat B."/>
            <person name="Martin F."/>
            <person name="Thomas P.D."/>
            <person name="Tyler B.M."/>
            <person name="De Vries R.P."/>
            <person name="Kamoun S."/>
            <person name="Yandell M."/>
            <person name="Tisserat N."/>
            <person name="Buell C.R."/>
        </authorList>
    </citation>
    <scope>NUCLEOTIDE SEQUENCE</scope>
    <source>
        <strain evidence="3">DAOM:BR144</strain>
    </source>
</reference>
<dbReference type="VEuPathDB" id="FungiDB:PYU1_G014827"/>
<keyword evidence="3" id="KW-1185">Reference proteome</keyword>
<evidence type="ECO:0000313" key="2">
    <source>
        <dbReference type="EnsemblProtists" id="PYU1_T014858"/>
    </source>
</evidence>
<evidence type="ECO:0000313" key="3">
    <source>
        <dbReference type="Proteomes" id="UP000019132"/>
    </source>
</evidence>
<dbReference type="HOGENOM" id="CLU_073735_0_0_1"/>
<organism evidence="2 3">
    <name type="scientific">Globisporangium ultimum (strain ATCC 200006 / CBS 805.95 / DAOM BR144)</name>
    <name type="common">Pythium ultimum</name>
    <dbReference type="NCBI Taxonomy" id="431595"/>
    <lineage>
        <taxon>Eukaryota</taxon>
        <taxon>Sar</taxon>
        <taxon>Stramenopiles</taxon>
        <taxon>Oomycota</taxon>
        <taxon>Peronosporomycetes</taxon>
        <taxon>Pythiales</taxon>
        <taxon>Pythiaceae</taxon>
        <taxon>Globisporangium</taxon>
    </lineage>
</organism>
<dbReference type="eggNOG" id="ENOG502SU04">
    <property type="taxonomic scope" value="Eukaryota"/>
</dbReference>
<proteinExistence type="predicted"/>
<dbReference type="EnsemblProtists" id="PYU1_T014858">
    <property type="protein sequence ID" value="PYU1_T014858"/>
    <property type="gene ID" value="PYU1_G014827"/>
</dbReference>
<reference evidence="2" key="3">
    <citation type="submission" date="2015-02" db="UniProtKB">
        <authorList>
            <consortium name="EnsemblProtists"/>
        </authorList>
    </citation>
    <scope>IDENTIFICATION</scope>
    <source>
        <strain evidence="2">DAOM BR144</strain>
    </source>
</reference>
<evidence type="ECO:0000256" key="1">
    <source>
        <dbReference type="SAM" id="MobiDB-lite"/>
    </source>
</evidence>
<sequence length="272" mass="31458">MMTQRHDAVAATDTDLIVADLLTIMCIAVQQHASACHLCDDDDGSTEALLCQIYQDTVWTHPIERALSATSAWSLQQRRGRSKGFQRDLSWSMTSAIAMEPLENDDDYDEEDEKAPQGPPVLQFVSPYRKLQRADTRWIPETFRLVRIDEDPLEARWDAHGRPVPLRCNILGDKYAPQCDPLRFLRHEASVSEIYDRMKHTVRRELQNRELQRVQALNDHERRRRQLEPSPEAALEAKLDRMLQNNDNVPEEEEEALSKNQLGRGREFTQTV</sequence>
<feature type="region of interest" description="Disordered" evidence="1">
    <location>
        <begin position="247"/>
        <end position="272"/>
    </location>
</feature>
<dbReference type="EMBL" id="GL376583">
    <property type="status" value="NOT_ANNOTATED_CDS"/>
    <property type="molecule type" value="Genomic_DNA"/>
</dbReference>
<accession>K3XCA9</accession>
<protein>
    <submittedName>
        <fullName evidence="2">Uncharacterized protein</fullName>
    </submittedName>
</protein>
<reference evidence="3" key="2">
    <citation type="submission" date="2010-04" db="EMBL/GenBank/DDBJ databases">
        <authorList>
            <person name="Buell R."/>
            <person name="Hamilton J."/>
            <person name="Hostetler J."/>
        </authorList>
    </citation>
    <scope>NUCLEOTIDE SEQUENCE [LARGE SCALE GENOMIC DNA]</scope>
    <source>
        <strain evidence="3">DAOM:BR144</strain>
    </source>
</reference>
<dbReference type="AlphaFoldDB" id="K3XCA9"/>
<name>K3XCA9_GLOUD</name>